<dbReference type="Gramene" id="OIT40103">
    <property type="protein sequence ID" value="OIT40103"/>
    <property type="gene ID" value="A4A49_24168"/>
</dbReference>
<keyword evidence="2" id="KW-1185">Reference proteome</keyword>
<sequence>MDSQSAITSQSISSIDEFEDLEITQFDENSLRELLEEPNEVQEQRVESITQPIVVEIAQYFTIDGCPSLEKIEDCIDDVKWQNMMQESSSLDHRVTCPEGVIDQFYDLGEFGLDSSYDFYNAVSLDEIEYDSLWHQSS</sequence>
<evidence type="ECO:0000313" key="1">
    <source>
        <dbReference type="EMBL" id="OIT40103.1"/>
    </source>
</evidence>
<reference evidence="1" key="1">
    <citation type="submission" date="2016-11" db="EMBL/GenBank/DDBJ databases">
        <title>The genome of Nicotiana attenuata.</title>
        <authorList>
            <person name="Xu S."/>
            <person name="Brockmoeller T."/>
            <person name="Gaquerel E."/>
            <person name="Navarro A."/>
            <person name="Kuhl H."/>
            <person name="Gase K."/>
            <person name="Ling Z."/>
            <person name="Zhou W."/>
            <person name="Kreitzer C."/>
            <person name="Stanke M."/>
            <person name="Tang H."/>
            <person name="Lyons E."/>
            <person name="Pandey P."/>
            <person name="Pandey S.P."/>
            <person name="Timmermann B."/>
            <person name="Baldwin I.T."/>
        </authorList>
    </citation>
    <scope>NUCLEOTIDE SEQUENCE [LARGE SCALE GENOMIC DNA]</scope>
    <source>
        <strain evidence="1">UT</strain>
    </source>
</reference>
<protein>
    <submittedName>
        <fullName evidence="1">Uncharacterized protein</fullName>
    </submittedName>
</protein>
<comment type="caution">
    <text evidence="1">The sequence shown here is derived from an EMBL/GenBank/DDBJ whole genome shotgun (WGS) entry which is preliminary data.</text>
</comment>
<name>A0A314LEU0_NICAT</name>
<accession>A0A314LEU0</accession>
<dbReference type="Proteomes" id="UP000187609">
    <property type="component" value="Unassembled WGS sequence"/>
</dbReference>
<organism evidence="1 2">
    <name type="scientific">Nicotiana attenuata</name>
    <name type="common">Coyote tobacco</name>
    <dbReference type="NCBI Taxonomy" id="49451"/>
    <lineage>
        <taxon>Eukaryota</taxon>
        <taxon>Viridiplantae</taxon>
        <taxon>Streptophyta</taxon>
        <taxon>Embryophyta</taxon>
        <taxon>Tracheophyta</taxon>
        <taxon>Spermatophyta</taxon>
        <taxon>Magnoliopsida</taxon>
        <taxon>eudicotyledons</taxon>
        <taxon>Gunneridae</taxon>
        <taxon>Pentapetalae</taxon>
        <taxon>asterids</taxon>
        <taxon>lamiids</taxon>
        <taxon>Solanales</taxon>
        <taxon>Solanaceae</taxon>
        <taxon>Nicotianoideae</taxon>
        <taxon>Nicotianeae</taxon>
        <taxon>Nicotiana</taxon>
    </lineage>
</organism>
<evidence type="ECO:0000313" key="2">
    <source>
        <dbReference type="Proteomes" id="UP000187609"/>
    </source>
</evidence>
<dbReference type="AlphaFoldDB" id="A0A314LEU0"/>
<proteinExistence type="predicted"/>
<dbReference type="EMBL" id="MJEQ01000052">
    <property type="protein sequence ID" value="OIT40103.1"/>
    <property type="molecule type" value="Genomic_DNA"/>
</dbReference>
<gene>
    <name evidence="1" type="ORF">A4A49_24168</name>
</gene>